<gene>
    <name evidence="2" type="ORF">I6H47_09200</name>
</gene>
<accession>A0A7T3ZWP6</accession>
<evidence type="ECO:0000256" key="1">
    <source>
        <dbReference type="SAM" id="MobiDB-lite"/>
    </source>
</evidence>
<evidence type="ECO:0000313" key="3">
    <source>
        <dbReference type="Proteomes" id="UP000595374"/>
    </source>
</evidence>
<dbReference type="InterPro" id="IPR020378">
    <property type="entry name" value="DUF4186"/>
</dbReference>
<name>A0A7T3ZWP6_9MICO</name>
<proteinExistence type="predicted"/>
<sequence>MTDHQQLDERIGRITRTPFRSRFHLRDSDLDYIAARDMDTMKRHAEDFIATRLAPRNPPRDGKQTPWKGHPVFLAQHATATCCRTCLQSSHGIAAGRALTAAEQSEVVAVICRWIELELASAPARRSVPRPPTAASRRSQRTVRQPALF</sequence>
<dbReference type="AlphaFoldDB" id="A0A7T3ZWP6"/>
<evidence type="ECO:0000313" key="2">
    <source>
        <dbReference type="EMBL" id="QQB13046.1"/>
    </source>
</evidence>
<dbReference type="EMBL" id="CP065989">
    <property type="protein sequence ID" value="QQB13046.1"/>
    <property type="molecule type" value="Genomic_DNA"/>
</dbReference>
<dbReference type="Pfam" id="PF13811">
    <property type="entry name" value="DUF4186"/>
    <property type="match status" value="1"/>
</dbReference>
<dbReference type="RefSeq" id="WP_198498274.1">
    <property type="nucleotide sequence ID" value="NZ_CP065989.1"/>
</dbReference>
<feature type="region of interest" description="Disordered" evidence="1">
    <location>
        <begin position="125"/>
        <end position="149"/>
    </location>
</feature>
<reference evidence="2 3" key="1">
    <citation type="submission" date="2020-12" db="EMBL/GenBank/DDBJ databases">
        <title>FDA dAtabase for Regulatory Grade micrObial Sequences (FDA-ARGOS): Supporting development and validation of Infectious Disease Dx tests.</title>
        <authorList>
            <person name="Sproer C."/>
            <person name="Gronow S."/>
            <person name="Severitt S."/>
            <person name="Schroder I."/>
            <person name="Tallon L."/>
            <person name="Sadzewicz L."/>
            <person name="Zhao X."/>
            <person name="Boylan J."/>
            <person name="Ott S."/>
            <person name="Bowen H."/>
            <person name="Vavikolanu K."/>
            <person name="Mehta A."/>
            <person name="Aluvathingal J."/>
            <person name="Nadendla S."/>
            <person name="Lowell S."/>
            <person name="Myers T."/>
            <person name="Yan Y."/>
            <person name="Sichtig H."/>
        </authorList>
    </citation>
    <scope>NUCLEOTIDE SEQUENCE [LARGE SCALE GENOMIC DNA]</scope>
    <source>
        <strain evidence="2 3">FDAARGOS_990</strain>
    </source>
</reference>
<protein>
    <submittedName>
        <fullName evidence="2">DUF4186 domain-containing protein</fullName>
    </submittedName>
</protein>
<organism evidence="2 3">
    <name type="scientific">Brevibacterium casei</name>
    <dbReference type="NCBI Taxonomy" id="33889"/>
    <lineage>
        <taxon>Bacteria</taxon>
        <taxon>Bacillati</taxon>
        <taxon>Actinomycetota</taxon>
        <taxon>Actinomycetes</taxon>
        <taxon>Micrococcales</taxon>
        <taxon>Brevibacteriaceae</taxon>
        <taxon>Brevibacterium</taxon>
    </lineage>
</organism>
<dbReference type="Proteomes" id="UP000595374">
    <property type="component" value="Chromosome"/>
</dbReference>